<reference evidence="2" key="1">
    <citation type="submission" date="2019-03" db="EMBL/GenBank/DDBJ databases">
        <authorList>
            <person name="Warren W.C."/>
            <person name="Johnson G.S."/>
        </authorList>
    </citation>
    <scope>NUCLEOTIDE SEQUENCE [LARGE SCALE GENOMIC DNA]</scope>
    <source>
        <strain evidence="2">Basenji</strain>
    </source>
</reference>
<feature type="region of interest" description="Disordered" evidence="1">
    <location>
        <begin position="71"/>
        <end position="96"/>
    </location>
</feature>
<organism evidence="2 3">
    <name type="scientific">Canis lupus familiaris</name>
    <name type="common">Dog</name>
    <name type="synonym">Canis familiaris</name>
    <dbReference type="NCBI Taxonomy" id="9615"/>
    <lineage>
        <taxon>Eukaryota</taxon>
        <taxon>Metazoa</taxon>
        <taxon>Chordata</taxon>
        <taxon>Craniata</taxon>
        <taxon>Vertebrata</taxon>
        <taxon>Euteleostomi</taxon>
        <taxon>Mammalia</taxon>
        <taxon>Eutheria</taxon>
        <taxon>Laurasiatheria</taxon>
        <taxon>Carnivora</taxon>
        <taxon>Caniformia</taxon>
        <taxon>Canidae</taxon>
        <taxon>Canis</taxon>
    </lineage>
</organism>
<evidence type="ECO:0000313" key="2">
    <source>
        <dbReference type="Ensembl" id="ENSCAFP00030011586.1"/>
    </source>
</evidence>
<proteinExistence type="predicted"/>
<accession>A0A8C0REK4</accession>
<dbReference type="Ensembl" id="ENSCAFT00030013254.1">
    <property type="protein sequence ID" value="ENSCAFP00030011586.1"/>
    <property type="gene ID" value="ENSCAFG00030007231.1"/>
</dbReference>
<evidence type="ECO:0000256" key="1">
    <source>
        <dbReference type="SAM" id="MobiDB-lite"/>
    </source>
</evidence>
<sequence length="236" mass="26585">MRKALQMHGGIVTCLGPMRAEPALRTQIDGKKRQVAAMFEMLRQELVEQQDVLVAQLRELELQIWQEREMNTSQRSLRRSPGSEPRPRSWRSVSSRRVPCSRYETKTFVSPEFISSDLIKKIRDLHRKVLLLPEMLRTFSENPAHHLETDSGAGRCSGPSGRQDGPGPPQGQRTGRWPGSLATRRGRTAPCVLSMPWRLGASPAAPWGTTRDRCRCRWGSRCSQCGGWARRLGGGT</sequence>
<protein>
    <submittedName>
        <fullName evidence="2">Uncharacterized protein</fullName>
    </submittedName>
</protein>
<dbReference type="AlphaFoldDB" id="A0A8C0REK4"/>
<feature type="compositionally biased region" description="Low complexity" evidence="1">
    <location>
        <begin position="158"/>
        <end position="179"/>
    </location>
</feature>
<name>A0A8C0REK4_CANLF</name>
<dbReference type="Proteomes" id="UP000694429">
    <property type="component" value="Chromosome 35"/>
</dbReference>
<reference evidence="2" key="2">
    <citation type="submission" date="2025-08" db="UniProtKB">
        <authorList>
            <consortium name="Ensembl"/>
        </authorList>
    </citation>
    <scope>IDENTIFICATION</scope>
</reference>
<feature type="region of interest" description="Disordered" evidence="1">
    <location>
        <begin position="142"/>
        <end position="183"/>
    </location>
</feature>
<evidence type="ECO:0000313" key="3">
    <source>
        <dbReference type="Proteomes" id="UP000694429"/>
    </source>
</evidence>